<evidence type="ECO:0000313" key="3">
    <source>
        <dbReference type="Proteomes" id="UP000039541"/>
    </source>
</evidence>
<evidence type="ECO:0000313" key="2">
    <source>
        <dbReference type="EMBL" id="CNU83392.1"/>
    </source>
</evidence>
<gene>
    <name evidence="1" type="ORF">ERS008198_03297</name>
    <name evidence="2" type="ORF">ERS008202_03643</name>
</gene>
<proteinExistence type="predicted"/>
<accession>A0A655DT37</accession>
<evidence type="ECO:0000313" key="4">
    <source>
        <dbReference type="Proteomes" id="UP000041314"/>
    </source>
</evidence>
<dbReference type="Proteomes" id="UP000039541">
    <property type="component" value="Unassembled WGS sequence"/>
</dbReference>
<reference evidence="3 4" key="1">
    <citation type="submission" date="2015-03" db="EMBL/GenBank/DDBJ databases">
        <authorList>
            <consortium name="Pathogen Informatics"/>
        </authorList>
    </citation>
    <scope>NUCLEOTIDE SEQUENCE [LARGE SCALE GENOMIC DNA]</scope>
    <source>
        <strain evidence="2 3">3476</strain>
        <strain evidence="1 4">A1104</strain>
    </source>
</reference>
<dbReference type="EMBL" id="CQPC01000059">
    <property type="protein sequence ID" value="CNU83392.1"/>
    <property type="molecule type" value="Genomic_DNA"/>
</dbReference>
<evidence type="ECO:0000313" key="1">
    <source>
        <dbReference type="EMBL" id="CNU67071.1"/>
    </source>
</evidence>
<dbReference type="EMBL" id="CQPA01000030">
    <property type="protein sequence ID" value="CNU67071.1"/>
    <property type="molecule type" value="Genomic_DNA"/>
</dbReference>
<dbReference type="Proteomes" id="UP000041314">
    <property type="component" value="Unassembled WGS sequence"/>
</dbReference>
<organism evidence="2 3">
    <name type="scientific">Salmonella enterica subsp. enterica serovar Bovismorbificans</name>
    <dbReference type="NCBI Taxonomy" id="58097"/>
    <lineage>
        <taxon>Bacteria</taxon>
        <taxon>Pseudomonadati</taxon>
        <taxon>Pseudomonadota</taxon>
        <taxon>Gammaproteobacteria</taxon>
        <taxon>Enterobacterales</taxon>
        <taxon>Enterobacteriaceae</taxon>
        <taxon>Salmonella</taxon>
    </lineage>
</organism>
<dbReference type="AlphaFoldDB" id="A0A655DT37"/>
<sequence length="116" mass="13020">MFDTVTAGVKGDTFTDQAGVNRRIFVSRRVVIQRQQHRRTLRTTAYGMQPHIVLLAQIFAFGDTVSDAIARDAAQQIHRALRQLLRPKLFRRSINGVAHPVNNGQAVIQFLTLGIV</sequence>
<name>A0A655DT37_SALET</name>
<protein>
    <submittedName>
        <fullName evidence="2">Uncharacterized protein</fullName>
    </submittedName>
</protein>